<evidence type="ECO:0000313" key="9">
    <source>
        <dbReference type="Proteomes" id="UP001500556"/>
    </source>
</evidence>
<comment type="subcellular location">
    <subcellularLocation>
        <location evidence="1">Cell membrane</location>
    </subcellularLocation>
</comment>
<evidence type="ECO:0000313" key="8">
    <source>
        <dbReference type="EMBL" id="GAA4732188.1"/>
    </source>
</evidence>
<evidence type="ECO:0000256" key="1">
    <source>
        <dbReference type="ARBA" id="ARBA00004236"/>
    </source>
</evidence>
<dbReference type="EMBL" id="BAABLO010000013">
    <property type="protein sequence ID" value="GAA4732188.1"/>
    <property type="molecule type" value="Genomic_DNA"/>
</dbReference>
<feature type="transmembrane region" description="Helical" evidence="6">
    <location>
        <begin position="51"/>
        <end position="72"/>
    </location>
</feature>
<evidence type="ECO:0000256" key="3">
    <source>
        <dbReference type="ARBA" id="ARBA00022692"/>
    </source>
</evidence>
<evidence type="ECO:0000256" key="2">
    <source>
        <dbReference type="ARBA" id="ARBA00022475"/>
    </source>
</evidence>
<evidence type="ECO:0000256" key="4">
    <source>
        <dbReference type="ARBA" id="ARBA00022989"/>
    </source>
</evidence>
<reference evidence="9" key="1">
    <citation type="journal article" date="2019" name="Int. J. Syst. Evol. Microbiol.">
        <title>The Global Catalogue of Microorganisms (GCM) 10K type strain sequencing project: providing services to taxonomists for standard genome sequencing and annotation.</title>
        <authorList>
            <consortium name="The Broad Institute Genomics Platform"/>
            <consortium name="The Broad Institute Genome Sequencing Center for Infectious Disease"/>
            <person name="Wu L."/>
            <person name="Ma J."/>
        </authorList>
    </citation>
    <scope>NUCLEOTIDE SEQUENCE [LARGE SCALE GENOMIC DNA]</scope>
    <source>
        <strain evidence="9">JCM 18961</strain>
    </source>
</reference>
<dbReference type="InterPro" id="IPR025937">
    <property type="entry name" value="PDGLE_dom"/>
</dbReference>
<comment type="caution">
    <text evidence="8">The sequence shown here is derived from an EMBL/GenBank/DDBJ whole genome shotgun (WGS) entry which is preliminary data.</text>
</comment>
<keyword evidence="3 6" id="KW-0812">Transmembrane</keyword>
<organism evidence="8 9">
    <name type="scientific">Pedococcus ginsenosidimutans</name>
    <dbReference type="NCBI Taxonomy" id="490570"/>
    <lineage>
        <taxon>Bacteria</taxon>
        <taxon>Bacillati</taxon>
        <taxon>Actinomycetota</taxon>
        <taxon>Actinomycetes</taxon>
        <taxon>Micrococcales</taxon>
        <taxon>Intrasporangiaceae</taxon>
        <taxon>Pedococcus</taxon>
    </lineage>
</organism>
<feature type="domain" description="PDGLE" evidence="7">
    <location>
        <begin position="1"/>
        <end position="74"/>
    </location>
</feature>
<proteinExistence type="predicted"/>
<dbReference type="Proteomes" id="UP001500556">
    <property type="component" value="Unassembled WGS sequence"/>
</dbReference>
<evidence type="ECO:0000256" key="5">
    <source>
        <dbReference type="ARBA" id="ARBA00023136"/>
    </source>
</evidence>
<protein>
    <recommendedName>
        <fullName evidence="7">PDGLE domain-containing protein</fullName>
    </recommendedName>
</protein>
<keyword evidence="4 6" id="KW-1133">Transmembrane helix</keyword>
<keyword evidence="9" id="KW-1185">Reference proteome</keyword>
<evidence type="ECO:0000256" key="6">
    <source>
        <dbReference type="SAM" id="Phobius"/>
    </source>
</evidence>
<accession>A0ABP8YNQ9</accession>
<evidence type="ECO:0000259" key="7">
    <source>
        <dbReference type="Pfam" id="PF13190"/>
    </source>
</evidence>
<keyword evidence="5 6" id="KW-0472">Membrane</keyword>
<gene>
    <name evidence="8" type="ORF">GCM10025782_34170</name>
</gene>
<sequence length="84" mass="8597">MSYYASNHPDGLNYVAGRIGFLSTERPHNSDGSPFAGYATRGVGNAQLSGGLAGVVGVLVVGLAGGGLAWLLRRRGHGPSEDGR</sequence>
<dbReference type="Pfam" id="PF13190">
    <property type="entry name" value="PDGLE"/>
    <property type="match status" value="1"/>
</dbReference>
<name>A0ABP8YNQ9_9MICO</name>
<keyword evidence="2" id="KW-1003">Cell membrane</keyword>